<dbReference type="RefSeq" id="WP_166174800.1">
    <property type="nucleotide sequence ID" value="NZ_CP045119.1"/>
</dbReference>
<dbReference type="Proteomes" id="UP000501452">
    <property type="component" value="Chromosome"/>
</dbReference>
<sequence length="205" mass="21423">MITERATTPSNGRREERGVSPNALVRGTGLLALAAGVSMFLAPFLHPHDPASAGWVPAHLLHFATLMAVLLVLVGIFARQLPRTGPSGLAGFLAAFAGTAMMLLEGREHLFSQDFGQGTPAGLWQLIVTSFVFSAGYVLLGISMYRAGVLPRAAGLLLALGGPIVAFSPPIGIQAVLIVGHTLLGAGLAWSGYALWTSRERLTGD</sequence>
<keyword evidence="1" id="KW-0472">Membrane</keyword>
<keyword evidence="3" id="KW-1185">Reference proteome</keyword>
<keyword evidence="1" id="KW-1133">Transmembrane helix</keyword>
<dbReference type="KEGG" id="rub:GBA63_07170"/>
<dbReference type="AlphaFoldDB" id="A0A6G8Q7N2"/>
<dbReference type="EMBL" id="CP045119">
    <property type="protein sequence ID" value="QIN82449.1"/>
    <property type="molecule type" value="Genomic_DNA"/>
</dbReference>
<feature type="transmembrane region" description="Helical" evidence="1">
    <location>
        <begin position="123"/>
        <end position="142"/>
    </location>
</feature>
<feature type="transmembrane region" description="Helical" evidence="1">
    <location>
        <begin position="23"/>
        <end position="46"/>
    </location>
</feature>
<gene>
    <name evidence="2" type="ORF">GBA63_07170</name>
</gene>
<protein>
    <recommendedName>
        <fullName evidence="4">DUF4386 family protein</fullName>
    </recommendedName>
</protein>
<feature type="transmembrane region" description="Helical" evidence="1">
    <location>
        <begin position="58"/>
        <end position="78"/>
    </location>
</feature>
<evidence type="ECO:0000256" key="1">
    <source>
        <dbReference type="SAM" id="Phobius"/>
    </source>
</evidence>
<feature type="transmembrane region" description="Helical" evidence="1">
    <location>
        <begin position="173"/>
        <end position="196"/>
    </location>
</feature>
<evidence type="ECO:0008006" key="4">
    <source>
        <dbReference type="Google" id="ProtNLM"/>
    </source>
</evidence>
<reference evidence="2 3" key="1">
    <citation type="submission" date="2019-10" db="EMBL/GenBank/DDBJ databases">
        <title>Rubrobacter sp nov SCSIO 52090 isolated from a deep-sea sediment in the South China Sea.</title>
        <authorList>
            <person name="Chen R.W."/>
        </authorList>
    </citation>
    <scope>NUCLEOTIDE SEQUENCE [LARGE SCALE GENOMIC DNA]</scope>
    <source>
        <strain evidence="2 3">SCSIO 52909</strain>
    </source>
</reference>
<accession>A0A6G8Q7N2</accession>
<name>A0A6G8Q7N2_9ACTN</name>
<keyword evidence="1" id="KW-0812">Transmembrane</keyword>
<evidence type="ECO:0000313" key="3">
    <source>
        <dbReference type="Proteomes" id="UP000501452"/>
    </source>
</evidence>
<proteinExistence type="predicted"/>
<feature type="transmembrane region" description="Helical" evidence="1">
    <location>
        <begin position="85"/>
        <end position="103"/>
    </location>
</feature>
<feature type="transmembrane region" description="Helical" evidence="1">
    <location>
        <begin position="149"/>
        <end position="167"/>
    </location>
</feature>
<evidence type="ECO:0000313" key="2">
    <source>
        <dbReference type="EMBL" id="QIN82449.1"/>
    </source>
</evidence>
<organism evidence="2 3">
    <name type="scientific">Rubrobacter tropicus</name>
    <dbReference type="NCBI Taxonomy" id="2653851"/>
    <lineage>
        <taxon>Bacteria</taxon>
        <taxon>Bacillati</taxon>
        <taxon>Actinomycetota</taxon>
        <taxon>Rubrobacteria</taxon>
        <taxon>Rubrobacterales</taxon>
        <taxon>Rubrobacteraceae</taxon>
        <taxon>Rubrobacter</taxon>
    </lineage>
</organism>